<dbReference type="PROSITE" id="PS51782">
    <property type="entry name" value="LYSM"/>
    <property type="match status" value="1"/>
</dbReference>
<protein>
    <recommendedName>
        <fullName evidence="2">LysM domain-containing protein</fullName>
    </recommendedName>
</protein>
<proteinExistence type="predicted"/>
<evidence type="ECO:0000313" key="3">
    <source>
        <dbReference type="EMBL" id="GAA0720892.1"/>
    </source>
</evidence>
<evidence type="ECO:0000313" key="4">
    <source>
        <dbReference type="Proteomes" id="UP001501758"/>
    </source>
</evidence>
<accession>A0ABP3TYK8</accession>
<feature type="domain" description="LysM" evidence="2">
    <location>
        <begin position="280"/>
        <end position="324"/>
    </location>
</feature>
<dbReference type="InterPro" id="IPR018392">
    <property type="entry name" value="LysM"/>
</dbReference>
<dbReference type="EMBL" id="BAAAGE010000002">
    <property type="protein sequence ID" value="GAA0720892.1"/>
    <property type="molecule type" value="Genomic_DNA"/>
</dbReference>
<keyword evidence="4" id="KW-1185">Reference proteome</keyword>
<dbReference type="PANTHER" id="PTHR21666:SF270">
    <property type="entry name" value="MUREIN HYDROLASE ACTIVATOR ENVC"/>
    <property type="match status" value="1"/>
</dbReference>
<reference evidence="4" key="1">
    <citation type="journal article" date="2019" name="Int. J. Syst. Evol. Microbiol.">
        <title>The Global Catalogue of Microorganisms (GCM) 10K type strain sequencing project: providing services to taxonomists for standard genome sequencing and annotation.</title>
        <authorList>
            <consortium name="The Broad Institute Genomics Platform"/>
            <consortium name="The Broad Institute Genome Sequencing Center for Infectious Disease"/>
            <person name="Wu L."/>
            <person name="Ma J."/>
        </authorList>
    </citation>
    <scope>NUCLEOTIDE SEQUENCE [LARGE SCALE GENOMIC DNA]</scope>
    <source>
        <strain evidence="4">JCM 15974</strain>
    </source>
</reference>
<organism evidence="3 4">
    <name type="scientific">Aquimarina litoralis</name>
    <dbReference type="NCBI Taxonomy" id="584605"/>
    <lineage>
        <taxon>Bacteria</taxon>
        <taxon>Pseudomonadati</taxon>
        <taxon>Bacteroidota</taxon>
        <taxon>Flavobacteriia</taxon>
        <taxon>Flavobacteriales</taxon>
        <taxon>Flavobacteriaceae</taxon>
        <taxon>Aquimarina</taxon>
    </lineage>
</organism>
<dbReference type="PANTHER" id="PTHR21666">
    <property type="entry name" value="PEPTIDASE-RELATED"/>
    <property type="match status" value="1"/>
</dbReference>
<comment type="caution">
    <text evidence="3">The sequence shown here is derived from an EMBL/GenBank/DDBJ whole genome shotgun (WGS) entry which is preliminary data.</text>
</comment>
<dbReference type="InterPro" id="IPR016047">
    <property type="entry name" value="M23ase_b-sheet_dom"/>
</dbReference>
<dbReference type="CDD" id="cd12797">
    <property type="entry name" value="M23_peptidase"/>
    <property type="match status" value="1"/>
</dbReference>
<keyword evidence="1" id="KW-0732">Signal</keyword>
<dbReference type="InterPro" id="IPR036779">
    <property type="entry name" value="LysM_dom_sf"/>
</dbReference>
<dbReference type="CDD" id="cd00118">
    <property type="entry name" value="LysM"/>
    <property type="match status" value="1"/>
</dbReference>
<gene>
    <name evidence="3" type="ORF">GCM10009430_21540</name>
</gene>
<evidence type="ECO:0000256" key="1">
    <source>
        <dbReference type="SAM" id="SignalP"/>
    </source>
</evidence>
<name>A0ABP3TYK8_9FLAO</name>
<dbReference type="InterPro" id="IPR050570">
    <property type="entry name" value="Cell_wall_metabolism_enzyme"/>
</dbReference>
<dbReference type="SUPFAM" id="SSF51261">
    <property type="entry name" value="Duplicated hybrid motif"/>
    <property type="match status" value="1"/>
</dbReference>
<dbReference type="Gene3D" id="3.10.350.10">
    <property type="entry name" value="LysM domain"/>
    <property type="match status" value="1"/>
</dbReference>
<dbReference type="SMART" id="SM00257">
    <property type="entry name" value="LysM"/>
    <property type="match status" value="1"/>
</dbReference>
<feature type="chain" id="PRO_5047519721" description="LysM domain-containing protein" evidence="1">
    <location>
        <begin position="27"/>
        <end position="325"/>
    </location>
</feature>
<feature type="signal peptide" evidence="1">
    <location>
        <begin position="1"/>
        <end position="26"/>
    </location>
</feature>
<dbReference type="RefSeq" id="WP_343912318.1">
    <property type="nucleotide sequence ID" value="NZ_BAAAGE010000002.1"/>
</dbReference>
<dbReference type="InterPro" id="IPR011055">
    <property type="entry name" value="Dup_hybrid_motif"/>
</dbReference>
<dbReference type="SUPFAM" id="SSF54106">
    <property type="entry name" value="LysM domain"/>
    <property type="match status" value="1"/>
</dbReference>
<dbReference type="Pfam" id="PF01551">
    <property type="entry name" value="Peptidase_M23"/>
    <property type="match status" value="1"/>
</dbReference>
<dbReference type="Pfam" id="PF01476">
    <property type="entry name" value="LysM"/>
    <property type="match status" value="1"/>
</dbReference>
<dbReference type="Gene3D" id="2.70.70.10">
    <property type="entry name" value="Glucose Permease (Domain IIA)"/>
    <property type="match status" value="1"/>
</dbReference>
<evidence type="ECO:0000259" key="2">
    <source>
        <dbReference type="PROSITE" id="PS51782"/>
    </source>
</evidence>
<dbReference type="Proteomes" id="UP001501758">
    <property type="component" value="Unassembled WGS sequence"/>
</dbReference>
<sequence length="325" mass="37407">MFLNKGKLTFLLILVGIATSSLFAQYSDNTEAKVLLDYKELVLDGKKTYLPIYKVNRQYIITQNSEEEGVINKEIITSVYDENWNTKIFNTFLKKKFDKRPFLLHFKDSVFSSPVDHKMVVTSRYGWRRGRAHQGIDIDLQTGDNVKALLSGKVRYARRHSGHGKTVVIRHENGLETVYAHLSKYMVQENDLVEKGQVIGKGGVSGNARGSHLHLEVRYHGKSIHPEYLFDFSENTKVRSEQIAVTKKWMTPRSHRSTRKSKIVVQQTIEKIIEEPTTRSVYVVRKGDTLHGIARKHDIEVSEICKINEIRYNSVLNIGQEIVIY</sequence>